<keyword evidence="1" id="KW-1133">Transmembrane helix</keyword>
<keyword evidence="3" id="KW-1185">Reference proteome</keyword>
<dbReference type="AlphaFoldDB" id="A0A3E2B362"/>
<evidence type="ECO:0000313" key="2">
    <source>
        <dbReference type="EMBL" id="RFT06483.1"/>
    </source>
</evidence>
<feature type="transmembrane region" description="Helical" evidence="1">
    <location>
        <begin position="59"/>
        <end position="79"/>
    </location>
</feature>
<dbReference type="PANTHER" id="PTHR37314:SF4">
    <property type="entry name" value="UPF0700 TRANSMEMBRANE PROTEIN YOAK"/>
    <property type="match status" value="1"/>
</dbReference>
<comment type="caution">
    <text evidence="2">The sequence shown here is derived from an EMBL/GenBank/DDBJ whole genome shotgun (WGS) entry which is preliminary data.</text>
</comment>
<feature type="transmembrane region" description="Helical" evidence="1">
    <location>
        <begin position="172"/>
        <end position="193"/>
    </location>
</feature>
<keyword evidence="1" id="KW-0472">Membrane</keyword>
<sequence>MSFQRQVSETMRLGILLALSGGLMDAYSYLFRGEVFANAQTGNILLCSVALSQGEWGVAVQYAFPVLAFGLGILMTFLIRQRFRNRTNRIHWRQLGVLAEILLLTLVAFLPQQANLLANSLISLACGFQVEAFRKIHGNAIATTMCIGNLRAGIHAAAEFGFSRKREDRNRAITYFTVILAFALGAVLGNLAIAQWGTWAILGSSALLLVCFGLMFFQGKEGEGHGTA</sequence>
<proteinExistence type="predicted"/>
<accession>A0A3E2B362</accession>
<gene>
    <name evidence="2" type="ORF">DV520_07380</name>
</gene>
<evidence type="ECO:0000256" key="1">
    <source>
        <dbReference type="SAM" id="Phobius"/>
    </source>
</evidence>
<dbReference type="Pfam" id="PF06912">
    <property type="entry name" value="DUF1275"/>
    <property type="match status" value="1"/>
</dbReference>
<dbReference type="Proteomes" id="UP000260649">
    <property type="component" value="Unassembled WGS sequence"/>
</dbReference>
<reference evidence="2 3" key="1">
    <citation type="submission" date="2018-07" db="EMBL/GenBank/DDBJ databases">
        <title>GABA Modulating Bacteria of the Human Gut Microbiota.</title>
        <authorList>
            <person name="Strandwitz P."/>
            <person name="Kim K.H."/>
            <person name="Terekhova D."/>
            <person name="Liu J.K."/>
            <person name="Sharma A."/>
            <person name="Levering J."/>
            <person name="Mcdonald D."/>
            <person name="Dietrich D."/>
            <person name="Ramadhar T.R."/>
            <person name="Lekbua A."/>
            <person name="Mroue N."/>
            <person name="Liston C."/>
            <person name="Stewart E.J."/>
            <person name="Dubin M.J."/>
            <person name="Zengler K."/>
            <person name="Knight R."/>
            <person name="Gilbert J.A."/>
            <person name="Clardy J."/>
            <person name="Lewis K."/>
        </authorList>
    </citation>
    <scope>NUCLEOTIDE SEQUENCE [LARGE SCALE GENOMIC DNA]</scope>
    <source>
        <strain evidence="2 3">KLE1738</strain>
    </source>
</reference>
<organism evidence="2 3">
    <name type="scientific">Evtepia gabavorous</name>
    <dbReference type="NCBI Taxonomy" id="2211183"/>
    <lineage>
        <taxon>Bacteria</taxon>
        <taxon>Bacillati</taxon>
        <taxon>Bacillota</taxon>
        <taxon>Clostridia</taxon>
        <taxon>Eubacteriales</taxon>
        <taxon>Evtepia</taxon>
    </lineage>
</organism>
<evidence type="ECO:0000313" key="3">
    <source>
        <dbReference type="Proteomes" id="UP000260649"/>
    </source>
</evidence>
<keyword evidence="1" id="KW-0812">Transmembrane</keyword>
<protein>
    <submittedName>
        <fullName evidence="2">DUF1275 domain-containing protein</fullName>
    </submittedName>
</protein>
<dbReference type="InterPro" id="IPR010699">
    <property type="entry name" value="DUF1275"/>
</dbReference>
<dbReference type="PANTHER" id="PTHR37314">
    <property type="entry name" value="SLR0142 PROTEIN"/>
    <property type="match status" value="1"/>
</dbReference>
<dbReference type="OrthoDB" id="7057004at2"/>
<dbReference type="EMBL" id="QQRQ01000010">
    <property type="protein sequence ID" value="RFT06483.1"/>
    <property type="molecule type" value="Genomic_DNA"/>
</dbReference>
<feature type="transmembrane region" description="Helical" evidence="1">
    <location>
        <begin position="199"/>
        <end position="217"/>
    </location>
</feature>
<feature type="transmembrane region" description="Helical" evidence="1">
    <location>
        <begin position="12"/>
        <end position="30"/>
    </location>
</feature>
<name>A0A3E2B362_9FIRM</name>